<dbReference type="KEGG" id="pms:KNP414_05536"/>
<dbReference type="AlphaFoldDB" id="F8FK19"/>
<evidence type="ECO:0000259" key="2">
    <source>
        <dbReference type="Pfam" id="PF13349"/>
    </source>
</evidence>
<name>F8FK19_PAEMK</name>
<reference evidence="3 4" key="2">
    <citation type="journal article" date="2013" name="Genome Announc.">
        <title>Genome Sequence of Growth-Improving Paenibacillus mucilaginosus Strain KNP414.</title>
        <authorList>
            <person name="Lu J.J."/>
            <person name="Wang J.F."/>
            <person name="Hu X.F."/>
        </authorList>
    </citation>
    <scope>NUCLEOTIDE SEQUENCE [LARGE SCALE GENOMIC DNA]</scope>
    <source>
        <strain evidence="3 4">KNP414</strain>
    </source>
</reference>
<dbReference type="EMBL" id="CP002869">
    <property type="protein sequence ID" value="AEI44060.1"/>
    <property type="molecule type" value="Genomic_DNA"/>
</dbReference>
<dbReference type="Pfam" id="PF13349">
    <property type="entry name" value="DUF4097"/>
    <property type="match status" value="1"/>
</dbReference>
<proteinExistence type="predicted"/>
<protein>
    <recommendedName>
        <fullName evidence="2">DUF4097 domain-containing protein</fullName>
    </recommendedName>
</protein>
<dbReference type="RefSeq" id="WP_013919213.1">
    <property type="nucleotide sequence ID" value="NC_015690.1"/>
</dbReference>
<evidence type="ECO:0000313" key="4">
    <source>
        <dbReference type="Proteomes" id="UP000006620"/>
    </source>
</evidence>
<evidence type="ECO:0000313" key="3">
    <source>
        <dbReference type="EMBL" id="AEI44060.1"/>
    </source>
</evidence>
<dbReference type="HOGENOM" id="CLU_076344_0_0_9"/>
<dbReference type="PATRIC" id="fig|1036673.3.peg.5137"/>
<organism evidence="3 4">
    <name type="scientific">Paenibacillus mucilaginosus (strain KNP414)</name>
    <dbReference type="NCBI Taxonomy" id="1036673"/>
    <lineage>
        <taxon>Bacteria</taxon>
        <taxon>Bacillati</taxon>
        <taxon>Bacillota</taxon>
        <taxon>Bacilli</taxon>
        <taxon>Bacillales</taxon>
        <taxon>Paenibacillaceae</taxon>
        <taxon>Paenibacillus</taxon>
    </lineage>
</organism>
<sequence length="305" mass="32406">MKKRNAKGGILLMAGGVLLLILALTQEGWSTLPVSFSMGTKEIRMEESVDAASTGRIAIHSGSTDVRVIPAASDKIHARLMGKASPDYADQLKLEVKPQNGTLQIGVVEPDSIHIGINLTELELIVELPPKDWESLSIHTQSGDLELDDLKGSEVAAEASSGDIEARRIEAAGFKLRTTSGNIRSEEFQGQELTFQAETGDVVLVHGHSALKGSTGSGSITVETEELLHPADLSAGSGDVTVQSDRRPPSLHLDYRSSSGSGSILWDGFVYVDQSEDGERISGAFGAGEIPLKVRTSSGSFTLQD</sequence>
<dbReference type="Proteomes" id="UP000006620">
    <property type="component" value="Chromosome"/>
</dbReference>
<dbReference type="Gene3D" id="2.160.20.120">
    <property type="match status" value="1"/>
</dbReference>
<feature type="domain" description="DUF4097" evidence="2">
    <location>
        <begin position="56"/>
        <end position="303"/>
    </location>
</feature>
<evidence type="ECO:0000256" key="1">
    <source>
        <dbReference type="SAM" id="MobiDB-lite"/>
    </source>
</evidence>
<reference evidence="4" key="1">
    <citation type="submission" date="2011-06" db="EMBL/GenBank/DDBJ databases">
        <title>Complete genome sequence of Paenibacillus mucilaginosus KNP414.</title>
        <authorList>
            <person name="Wang J."/>
            <person name="Hu S."/>
            <person name="Hu X."/>
            <person name="Zhang B."/>
            <person name="Dong D."/>
            <person name="Zhang S."/>
            <person name="Zhao K."/>
            <person name="Wu D."/>
        </authorList>
    </citation>
    <scope>NUCLEOTIDE SEQUENCE [LARGE SCALE GENOMIC DNA]</scope>
    <source>
        <strain evidence="4">KNP414</strain>
    </source>
</reference>
<gene>
    <name evidence="3" type="ordered locus">KNP414_05536</name>
</gene>
<feature type="region of interest" description="Disordered" evidence="1">
    <location>
        <begin position="233"/>
        <end position="258"/>
    </location>
</feature>
<dbReference type="InterPro" id="IPR025164">
    <property type="entry name" value="Toastrack_DUF4097"/>
</dbReference>
<accession>F8FK19</accession>